<dbReference type="GO" id="GO:0071978">
    <property type="term" value="P:bacterial-type flagellum-dependent swarming motility"/>
    <property type="evidence" value="ECO:0007669"/>
    <property type="project" value="TreeGrafter"/>
</dbReference>
<evidence type="ECO:0000256" key="10">
    <source>
        <dbReference type="ARBA" id="ARBA00025044"/>
    </source>
</evidence>
<dbReference type="Gene3D" id="3.40.1550.10">
    <property type="entry name" value="CheC-like"/>
    <property type="match status" value="1"/>
</dbReference>
<keyword evidence="13" id="KW-1185">Reference proteome</keyword>
<dbReference type="SUPFAM" id="SSF101801">
    <property type="entry name" value="Surface presentation of antigens (SPOA)"/>
    <property type="match status" value="1"/>
</dbReference>
<sequence length="329" mass="35924">MTDPSGANLNRTRLHRLLAAVGSAPAQIERAGKVEVYDWRDPHYFNEDQRNRLAALMSQVAAVLSERCAHFFNSEFNVVPASITQHFANDVNHHIDLERSFSLSFGPDAKPPCGFLAIGAEAAMDWVTRLLGDSESEQNPDRVLSSLEQSLLSNLVGAMAEAFLGSLKPHQNLKPADEVVRGSVATAFEPTDPICRIVFQIGKAGAEPGHEVTFVLDAPALAPVVGRTIQAKTTVPQNELARLLMEHVHRMSVPIAARLGSTRLSFEEVLDLAPGDVLLIDKPLDEPVDLILHNQTIFRGRPAQSDGQYAVFITECAADPNVQRNRDAS</sequence>
<comment type="subcellular location">
    <subcellularLocation>
        <location evidence="1">Bacterial flagellum basal body</location>
    </subcellularLocation>
    <subcellularLocation>
        <location evidence="2">Cell membrane</location>
        <topology evidence="2">Peripheral membrane protein</topology>
    </subcellularLocation>
</comment>
<dbReference type="InterPro" id="IPR036429">
    <property type="entry name" value="SpoA-like_sf"/>
</dbReference>
<dbReference type="PANTHER" id="PTHR30034:SF6">
    <property type="entry name" value="YOP PROTEINS TRANSLOCATION PROTEIN Q"/>
    <property type="match status" value="1"/>
</dbReference>
<comment type="function">
    <text evidence="10">FliM is one of three proteins (FliG, FliN, FliM) that forms the rotor-mounted switch complex (C ring), located at the base of the basal body. This complex interacts with the CheY and CheZ chemotaxis proteins, in addition to contacting components of the motor that determine the direction of flagellar rotation.</text>
</comment>
<accession>A0AAW6TYL8</accession>
<dbReference type="GO" id="GO:0050918">
    <property type="term" value="P:positive chemotaxis"/>
    <property type="evidence" value="ECO:0007669"/>
    <property type="project" value="TreeGrafter"/>
</dbReference>
<dbReference type="RefSeq" id="WP_349243518.1">
    <property type="nucleotide sequence ID" value="NZ_JASCXX010000003.1"/>
</dbReference>
<keyword evidence="6" id="KW-0145">Chemotaxis</keyword>
<evidence type="ECO:0000259" key="11">
    <source>
        <dbReference type="Pfam" id="PF01052"/>
    </source>
</evidence>
<dbReference type="InterPro" id="IPR001543">
    <property type="entry name" value="FliN-like_C"/>
</dbReference>
<evidence type="ECO:0000256" key="2">
    <source>
        <dbReference type="ARBA" id="ARBA00004202"/>
    </source>
</evidence>
<dbReference type="Gene3D" id="2.30.330.10">
    <property type="entry name" value="SpoA-like"/>
    <property type="match status" value="1"/>
</dbReference>
<keyword evidence="12" id="KW-0966">Cell projection</keyword>
<protein>
    <recommendedName>
        <fullName evidence="4">Flagellar motor switch protein FliM</fullName>
    </recommendedName>
</protein>
<comment type="similarity">
    <text evidence="3">Belongs to the FliM family.</text>
</comment>
<evidence type="ECO:0000313" key="12">
    <source>
        <dbReference type="EMBL" id="MDI6448108.1"/>
    </source>
</evidence>
<evidence type="ECO:0000256" key="3">
    <source>
        <dbReference type="ARBA" id="ARBA00011049"/>
    </source>
</evidence>
<evidence type="ECO:0000256" key="4">
    <source>
        <dbReference type="ARBA" id="ARBA00021898"/>
    </source>
</evidence>
<feature type="domain" description="Flagellar motor switch protein FliN-like C-terminal" evidence="11">
    <location>
        <begin position="247"/>
        <end position="315"/>
    </location>
</feature>
<organism evidence="12 13">
    <name type="scientific">Anaerobaca lacustris</name>
    <dbReference type="NCBI Taxonomy" id="3044600"/>
    <lineage>
        <taxon>Bacteria</taxon>
        <taxon>Pseudomonadati</taxon>
        <taxon>Planctomycetota</taxon>
        <taxon>Phycisphaerae</taxon>
        <taxon>Sedimentisphaerales</taxon>
        <taxon>Anaerobacaceae</taxon>
        <taxon>Anaerobaca</taxon>
    </lineage>
</organism>
<keyword evidence="9" id="KW-0975">Bacterial flagellum</keyword>
<dbReference type="GO" id="GO:0005886">
    <property type="term" value="C:plasma membrane"/>
    <property type="evidence" value="ECO:0007669"/>
    <property type="project" value="UniProtKB-SubCell"/>
</dbReference>
<evidence type="ECO:0000256" key="8">
    <source>
        <dbReference type="ARBA" id="ARBA00023136"/>
    </source>
</evidence>
<dbReference type="GO" id="GO:0009425">
    <property type="term" value="C:bacterial-type flagellum basal body"/>
    <property type="evidence" value="ECO:0007669"/>
    <property type="project" value="UniProtKB-SubCell"/>
</dbReference>
<evidence type="ECO:0000313" key="13">
    <source>
        <dbReference type="Proteomes" id="UP001431776"/>
    </source>
</evidence>
<evidence type="ECO:0000256" key="6">
    <source>
        <dbReference type="ARBA" id="ARBA00022500"/>
    </source>
</evidence>
<dbReference type="Pfam" id="PF01052">
    <property type="entry name" value="FliMN_C"/>
    <property type="match status" value="1"/>
</dbReference>
<dbReference type="Proteomes" id="UP001431776">
    <property type="component" value="Unassembled WGS sequence"/>
</dbReference>
<dbReference type="AlphaFoldDB" id="A0AAW6TYL8"/>
<evidence type="ECO:0000256" key="7">
    <source>
        <dbReference type="ARBA" id="ARBA00022779"/>
    </source>
</evidence>
<reference evidence="12" key="1">
    <citation type="submission" date="2023-05" db="EMBL/GenBank/DDBJ databases">
        <title>Anaerotaeda fermentans gen. nov., sp. nov., a novel anaerobic planctomycete of the new family within the order Sedimentisphaerales isolated from Taman Peninsula, Russia.</title>
        <authorList>
            <person name="Khomyakova M.A."/>
            <person name="Merkel A.Y."/>
            <person name="Slobodkin A.I."/>
        </authorList>
    </citation>
    <scope>NUCLEOTIDE SEQUENCE</scope>
    <source>
        <strain evidence="12">M17dextr</strain>
    </source>
</reference>
<evidence type="ECO:0000256" key="1">
    <source>
        <dbReference type="ARBA" id="ARBA00004117"/>
    </source>
</evidence>
<proteinExistence type="inferred from homology"/>
<dbReference type="EMBL" id="JASCXX010000003">
    <property type="protein sequence ID" value="MDI6448108.1"/>
    <property type="molecule type" value="Genomic_DNA"/>
</dbReference>
<keyword evidence="7" id="KW-0283">Flagellar rotation</keyword>
<keyword evidence="12" id="KW-0969">Cilium</keyword>
<comment type="caution">
    <text evidence="12">The sequence shown here is derived from an EMBL/GenBank/DDBJ whole genome shotgun (WGS) entry which is preliminary data.</text>
</comment>
<evidence type="ECO:0000256" key="9">
    <source>
        <dbReference type="ARBA" id="ARBA00023143"/>
    </source>
</evidence>
<keyword evidence="8" id="KW-0472">Membrane</keyword>
<keyword evidence="12" id="KW-0282">Flagellum</keyword>
<name>A0AAW6TYL8_9BACT</name>
<gene>
    <name evidence="12" type="ORF">QJ522_03540</name>
</gene>
<keyword evidence="5" id="KW-1003">Cell membrane</keyword>
<evidence type="ECO:0000256" key="5">
    <source>
        <dbReference type="ARBA" id="ARBA00022475"/>
    </source>
</evidence>
<dbReference type="InterPro" id="IPR028976">
    <property type="entry name" value="CheC-like_sf"/>
</dbReference>
<dbReference type="PANTHER" id="PTHR30034">
    <property type="entry name" value="FLAGELLAR MOTOR SWITCH PROTEIN FLIM"/>
    <property type="match status" value="1"/>
</dbReference>